<reference evidence="2 3" key="1">
    <citation type="submission" date="2024-09" db="EMBL/GenBank/DDBJ databases">
        <title>Rethinking Asexuality: The Enigmatic Case of Functional Sexual Genes in Lepraria (Stereocaulaceae).</title>
        <authorList>
            <person name="Doellman M."/>
            <person name="Sun Y."/>
            <person name="Barcenas-Pena A."/>
            <person name="Lumbsch H.T."/>
            <person name="Grewe F."/>
        </authorList>
    </citation>
    <scope>NUCLEOTIDE SEQUENCE [LARGE SCALE GENOMIC DNA]</scope>
    <source>
        <strain evidence="2 3">Grewe 0041</strain>
    </source>
</reference>
<feature type="compositionally biased region" description="Low complexity" evidence="1">
    <location>
        <begin position="145"/>
        <end position="158"/>
    </location>
</feature>
<evidence type="ECO:0000313" key="3">
    <source>
        <dbReference type="Proteomes" id="UP001590951"/>
    </source>
</evidence>
<gene>
    <name evidence="2" type="ORF">ABVK25_012205</name>
</gene>
<organism evidence="2 3">
    <name type="scientific">Lepraria finkii</name>
    <dbReference type="NCBI Taxonomy" id="1340010"/>
    <lineage>
        <taxon>Eukaryota</taxon>
        <taxon>Fungi</taxon>
        <taxon>Dikarya</taxon>
        <taxon>Ascomycota</taxon>
        <taxon>Pezizomycotina</taxon>
        <taxon>Lecanoromycetes</taxon>
        <taxon>OSLEUM clade</taxon>
        <taxon>Lecanoromycetidae</taxon>
        <taxon>Lecanorales</taxon>
        <taxon>Lecanorineae</taxon>
        <taxon>Stereocaulaceae</taxon>
        <taxon>Lepraria</taxon>
    </lineage>
</organism>
<evidence type="ECO:0000256" key="1">
    <source>
        <dbReference type="SAM" id="MobiDB-lite"/>
    </source>
</evidence>
<comment type="caution">
    <text evidence="2">The sequence shown here is derived from an EMBL/GenBank/DDBJ whole genome shotgun (WGS) entry which is preliminary data.</text>
</comment>
<feature type="region of interest" description="Disordered" evidence="1">
    <location>
        <begin position="1"/>
        <end position="186"/>
    </location>
</feature>
<dbReference type="Proteomes" id="UP001590951">
    <property type="component" value="Unassembled WGS sequence"/>
</dbReference>
<dbReference type="EMBL" id="JBHFEH010000159">
    <property type="protein sequence ID" value="KAL2045136.1"/>
    <property type="molecule type" value="Genomic_DNA"/>
</dbReference>
<feature type="compositionally biased region" description="Basic and acidic residues" evidence="1">
    <location>
        <begin position="65"/>
        <end position="78"/>
    </location>
</feature>
<protein>
    <submittedName>
        <fullName evidence="2">Uncharacterized protein</fullName>
    </submittedName>
</protein>
<sequence>MPRRADAATAARRRRASTADSATETRGDLRRSDRPIGARRTRDAGVASGRGGSAARARRRRRIGGRADREIEGERDVRSQASPTGREAAATGQGWRDGTGRVRPAGRRGRDGDGGAARPAAPNGASGGDRGGREDPGRGGGIATRAPATARGAIVAAAVRRRGRPAFGRRSLDSSGRRDRAGTPTG</sequence>
<accession>A0ABR4AK16</accession>
<keyword evidence="3" id="KW-1185">Reference proteome</keyword>
<proteinExistence type="predicted"/>
<feature type="compositionally biased region" description="Basic and acidic residues" evidence="1">
    <location>
        <begin position="170"/>
        <end position="186"/>
    </location>
</feature>
<evidence type="ECO:0000313" key="2">
    <source>
        <dbReference type="EMBL" id="KAL2045136.1"/>
    </source>
</evidence>
<feature type="compositionally biased region" description="Basic and acidic residues" evidence="1">
    <location>
        <begin position="23"/>
        <end position="43"/>
    </location>
</feature>
<name>A0ABR4AK16_9LECA</name>